<feature type="signal peptide" evidence="2">
    <location>
        <begin position="1"/>
        <end position="19"/>
    </location>
</feature>
<dbReference type="Proteomes" id="UP000677054">
    <property type="component" value="Unassembled WGS sequence"/>
</dbReference>
<reference evidence="3" key="1">
    <citation type="submission" date="2020-11" db="EMBL/GenBank/DDBJ databases">
        <authorList>
            <person name="Tran Van P."/>
        </authorList>
    </citation>
    <scope>NUCLEOTIDE SEQUENCE</scope>
</reference>
<name>A0A7R9A3D0_9CRUS</name>
<feature type="chain" id="PRO_5036402752" description="Secreted protein" evidence="2">
    <location>
        <begin position="20"/>
        <end position="93"/>
    </location>
</feature>
<dbReference type="AlphaFoldDB" id="A0A7R9A3D0"/>
<dbReference type="EMBL" id="LR899694">
    <property type="protein sequence ID" value="CAD7241784.1"/>
    <property type="molecule type" value="Genomic_DNA"/>
</dbReference>
<evidence type="ECO:0000256" key="1">
    <source>
        <dbReference type="SAM" id="MobiDB-lite"/>
    </source>
</evidence>
<proteinExistence type="predicted"/>
<feature type="compositionally biased region" description="Basic and acidic residues" evidence="1">
    <location>
        <begin position="25"/>
        <end position="46"/>
    </location>
</feature>
<evidence type="ECO:0000313" key="4">
    <source>
        <dbReference type="Proteomes" id="UP000677054"/>
    </source>
</evidence>
<keyword evidence="2" id="KW-0732">Signal</keyword>
<evidence type="ECO:0000313" key="3">
    <source>
        <dbReference type="EMBL" id="CAD7241784.1"/>
    </source>
</evidence>
<keyword evidence="4" id="KW-1185">Reference proteome</keyword>
<dbReference type="EMBL" id="CAJPEV010000177">
    <property type="protein sequence ID" value="CAG0881860.1"/>
    <property type="molecule type" value="Genomic_DNA"/>
</dbReference>
<evidence type="ECO:0008006" key="5">
    <source>
        <dbReference type="Google" id="ProtNLM"/>
    </source>
</evidence>
<gene>
    <name evidence="3" type="ORF">DSTB1V02_LOCUS1764</name>
</gene>
<organism evidence="3">
    <name type="scientific">Darwinula stevensoni</name>
    <dbReference type="NCBI Taxonomy" id="69355"/>
    <lineage>
        <taxon>Eukaryota</taxon>
        <taxon>Metazoa</taxon>
        <taxon>Ecdysozoa</taxon>
        <taxon>Arthropoda</taxon>
        <taxon>Crustacea</taxon>
        <taxon>Oligostraca</taxon>
        <taxon>Ostracoda</taxon>
        <taxon>Podocopa</taxon>
        <taxon>Podocopida</taxon>
        <taxon>Darwinulocopina</taxon>
        <taxon>Darwinuloidea</taxon>
        <taxon>Darwinulidae</taxon>
        <taxon>Darwinula</taxon>
    </lineage>
</organism>
<evidence type="ECO:0000256" key="2">
    <source>
        <dbReference type="SAM" id="SignalP"/>
    </source>
</evidence>
<protein>
    <recommendedName>
        <fullName evidence="5">Secreted protein</fullName>
    </recommendedName>
</protein>
<feature type="region of interest" description="Disordered" evidence="1">
    <location>
        <begin position="23"/>
        <end position="53"/>
    </location>
</feature>
<sequence length="93" mass="10500">MQLLAFGMMVMVRLKDTVAVAVENRGSREGKESSSDPHQHVDKSDEHGEEDDMRDLQDCMGRCLSDAGIRWRATFTTPFHECKESCLNELGLL</sequence>
<accession>A0A7R9A3D0</accession>